<dbReference type="GeneID" id="54981451"/>
<name>A0A222YXG5_9CAUD</name>
<reference evidence="2 3" key="1">
    <citation type="submission" date="2017-06" db="EMBL/GenBank/DDBJ databases">
        <authorList>
            <person name="Kim H.J."/>
            <person name="Triplett B.A."/>
        </authorList>
    </citation>
    <scope>NUCLEOTIDE SEQUENCE [LARGE SCALE GENOMIC DNA]</scope>
</reference>
<evidence type="ECO:0000313" key="2">
    <source>
        <dbReference type="EMBL" id="ASR76166.1"/>
    </source>
</evidence>
<proteinExistence type="predicted"/>
<dbReference type="RefSeq" id="YP_009791278.1">
    <property type="nucleotide sequence ID" value="NC_047838.1"/>
</dbReference>
<sequence>MSTELGEFFSLIGKARQEKEEEFQSLVGEINIDSLFAEVKTSVAEDKKKKKKKLEEDKKKKAKEKKQVKALESWLYSEPKQEEKLEIEDANGDVAFEVVDLITPEPLKPSEPVVEEQEKPEEISEEAEEIPEDTVDHALKILETIKSKEEVQENVSDPEIIKIRRELEYLKNLVNAQGGGGEVRLEFLDDVDRDTALVDGKFLKYQASTKTFVGADASGGGGSTAGIDTTGTSHFKNLSLTGITTGLNVSGIATVGRLASFKALVGAASSTTETFVTTVDSKTTNHRYYGSGSSSAYFLDGIESPFLTLLPGKTYRFDQSDSSNGGHPLRFYLEADKTTAYTTNVTTNGTAGSSGAYTEILVTDSTPLVLHYQCSSHGYMGNSSFLNSNLVDTPYQITARSGINVSGIVTATSFVGNITGNVTGNADTATSATTATTATNAQGLTGTPNITVGIITAASAEFSGNVTVGGTITYEDVKNVDSLGIVTARTGIDVLANGINVVGISTISTGVGTVHVGTGNTTLLVDGDARVTGILTIGTESITLDPTAKQIRGLEEIIIGIANTITIKQDSKGEIEFTDAAGTQKSVGIGTTVSINTSGIITATSFVGDVTGDVTGNADTATLATTATYAVNAGLATEATYAITAGLATEATYAVTAGLATEATFALTAGISTFATTAGVATDVIGGIASVTTLDVTGVSTLPAISGQNINVSGIVTANAFVGDGTGLTGVGGGSVISGITIREEGSTVGTAGTVVSLNFVGDNITATSSGAAATITASATPTFDSVSVGVATVSSALYVPKYTTTARDAATFAEGAIIFNTTTKKMNFYDGTNWVELPGVTLGLGMGVF</sequence>
<feature type="region of interest" description="Disordered" evidence="1">
    <location>
        <begin position="45"/>
        <end position="66"/>
    </location>
</feature>
<evidence type="ECO:0000256" key="1">
    <source>
        <dbReference type="SAM" id="MobiDB-lite"/>
    </source>
</evidence>
<evidence type="ECO:0000313" key="3">
    <source>
        <dbReference type="Proteomes" id="UP000221247"/>
    </source>
</evidence>
<organism evidence="2 3">
    <name type="scientific">Synechococcus phage Bellamy</name>
    <dbReference type="NCBI Taxonomy" id="2023996"/>
    <lineage>
        <taxon>Viruses</taxon>
        <taxon>Duplodnaviria</taxon>
        <taxon>Heunggongvirae</taxon>
        <taxon>Uroviricota</taxon>
        <taxon>Caudoviricetes</taxon>
        <taxon>Pantevenvirales</taxon>
        <taxon>Kyanoviridae</taxon>
        <taxon>Bellamyvirus</taxon>
        <taxon>Bellamyvirus bellamy</taxon>
    </lineage>
</organism>
<dbReference type="KEGG" id="vg:54981451"/>
<dbReference type="Proteomes" id="UP000221247">
    <property type="component" value="Segment"/>
</dbReference>
<keyword evidence="3" id="KW-1185">Reference proteome</keyword>
<protein>
    <submittedName>
        <fullName evidence="2">Putative tail fiber</fullName>
    </submittedName>
</protein>
<feature type="region of interest" description="Disordered" evidence="1">
    <location>
        <begin position="107"/>
        <end position="130"/>
    </location>
</feature>
<accession>A0A222YXG5</accession>
<gene>
    <name evidence="2" type="primary">121</name>
    <name evidence="2" type="ORF">PBI_BELLAMY_121</name>
</gene>
<dbReference type="EMBL" id="MF351863">
    <property type="protein sequence ID" value="ASR76166.1"/>
    <property type="molecule type" value="Genomic_DNA"/>
</dbReference>